<dbReference type="AlphaFoldDB" id="A0A9X2AJT3"/>
<feature type="chain" id="PRO_5040853582" evidence="1">
    <location>
        <begin position="23"/>
        <end position="474"/>
    </location>
</feature>
<organism evidence="2 3">
    <name type="scientific">Hymenobacter cyanobacteriorum</name>
    <dbReference type="NCBI Taxonomy" id="2926463"/>
    <lineage>
        <taxon>Bacteria</taxon>
        <taxon>Pseudomonadati</taxon>
        <taxon>Bacteroidota</taxon>
        <taxon>Cytophagia</taxon>
        <taxon>Cytophagales</taxon>
        <taxon>Hymenobacteraceae</taxon>
        <taxon>Hymenobacter</taxon>
    </lineage>
</organism>
<dbReference type="RefSeq" id="WP_241938311.1">
    <property type="nucleotide sequence ID" value="NZ_JALBGC010000007.1"/>
</dbReference>
<dbReference type="NCBIfam" id="TIGR04183">
    <property type="entry name" value="Por_Secre_tail"/>
    <property type="match status" value="1"/>
</dbReference>
<dbReference type="InterPro" id="IPR026444">
    <property type="entry name" value="Secre_tail"/>
</dbReference>
<protein>
    <submittedName>
        <fullName evidence="2">T9SS type A sorting domain-containing protein</fullName>
    </submittedName>
</protein>
<reference evidence="2" key="1">
    <citation type="submission" date="2022-03" db="EMBL/GenBank/DDBJ databases">
        <title>Bacterial whole genome sequence for Hymenobacter sp. DH14.</title>
        <authorList>
            <person name="Le V."/>
        </authorList>
    </citation>
    <scope>NUCLEOTIDE SEQUENCE</scope>
    <source>
        <strain evidence="2">DH14</strain>
    </source>
</reference>
<evidence type="ECO:0000313" key="3">
    <source>
        <dbReference type="Proteomes" id="UP001139193"/>
    </source>
</evidence>
<gene>
    <name evidence="2" type="ORF">MON38_21990</name>
</gene>
<dbReference type="EMBL" id="JALBGC010000007">
    <property type="protein sequence ID" value="MCI1190105.1"/>
    <property type="molecule type" value="Genomic_DNA"/>
</dbReference>
<evidence type="ECO:0000256" key="1">
    <source>
        <dbReference type="SAM" id="SignalP"/>
    </source>
</evidence>
<accession>A0A9X2AJT3</accession>
<sequence length="474" mass="48118">MLHHYLLTPLAAVLLPALAAQAQTLTNDGATLTVGSGATLYVVGAVQNNAGSTLSNAGTVQLTGDLTNAGTLASGGTLLFSGTANQTFAPGTATVATLVLNNTGATGARTLNLPADLTVGTALTLQSGLLRTAPTATLTLPDGATLSGEGPGQYVQGNLRIVRAAGSGVLDFGHGLTLDRTGLGQVTATRTAGLLTDNVSRGVNFSNAAYKGIDRIWTVETTTAPSAAVPVTLQWLADDDNGLSSFSPAQAWRAAPGSARWGAVGSPAAATVAGSSRSFSFATAALGRLTVSNAANPLPVELTRFTAEPLGADALLRWATASEKNNSHFEVEASADGRTFHRIGQVAGHGSSTQPHEYQFLDPAIARYAASPVYYRLRQVDADGTASYSPVRQVAVVAGPAALALFPNPTTDRTATLTGAQPGALVQVFDAIGRQVLAATADAAGTAALLLPVGHATGVYVVRVGSKALRLTVE</sequence>
<evidence type="ECO:0000313" key="2">
    <source>
        <dbReference type="EMBL" id="MCI1190105.1"/>
    </source>
</evidence>
<dbReference type="Proteomes" id="UP001139193">
    <property type="component" value="Unassembled WGS sequence"/>
</dbReference>
<feature type="signal peptide" evidence="1">
    <location>
        <begin position="1"/>
        <end position="22"/>
    </location>
</feature>
<proteinExistence type="predicted"/>
<keyword evidence="3" id="KW-1185">Reference proteome</keyword>
<comment type="caution">
    <text evidence="2">The sequence shown here is derived from an EMBL/GenBank/DDBJ whole genome shotgun (WGS) entry which is preliminary data.</text>
</comment>
<name>A0A9X2AJT3_9BACT</name>
<keyword evidence="1" id="KW-0732">Signal</keyword>